<dbReference type="RefSeq" id="XP_025419975.1">
    <property type="nucleotide sequence ID" value="XM_025564190.1"/>
</dbReference>
<protein>
    <submittedName>
        <fullName evidence="3">Uncharacterized protein LOC112690228</fullName>
    </submittedName>
</protein>
<dbReference type="Pfam" id="PF21530">
    <property type="entry name" value="Pif1_2B_dom"/>
    <property type="match status" value="1"/>
</dbReference>
<name>A0A8B8GB26_9HEMI</name>
<organism evidence="2 3">
    <name type="scientific">Sipha flava</name>
    <name type="common">yellow sugarcane aphid</name>
    <dbReference type="NCBI Taxonomy" id="143950"/>
    <lineage>
        <taxon>Eukaryota</taxon>
        <taxon>Metazoa</taxon>
        <taxon>Ecdysozoa</taxon>
        <taxon>Arthropoda</taxon>
        <taxon>Hexapoda</taxon>
        <taxon>Insecta</taxon>
        <taxon>Pterygota</taxon>
        <taxon>Neoptera</taxon>
        <taxon>Paraneoptera</taxon>
        <taxon>Hemiptera</taxon>
        <taxon>Sternorrhyncha</taxon>
        <taxon>Aphidomorpha</taxon>
        <taxon>Aphidoidea</taxon>
        <taxon>Aphididae</taxon>
        <taxon>Sipha</taxon>
    </lineage>
</organism>
<gene>
    <name evidence="3" type="primary">LOC112690228</name>
</gene>
<sequence length="150" mass="16813">MCVQLHNDQSADRFSKRLLKIGNGKVRIDNTNGLISLPNNFFTILQSKKELIEPLFPNNVQNHRNHNWLSERAIPVTKNVHVNAINYLILEKLPGAVTSYKSVDSGLNEDDAVNYPVEFLNLLEPPGIPPHCLNLKVGSSIILLRNLNAP</sequence>
<accession>A0A8B8GB26</accession>
<dbReference type="GeneID" id="112690228"/>
<keyword evidence="2" id="KW-1185">Reference proteome</keyword>
<dbReference type="AlphaFoldDB" id="A0A8B8GB26"/>
<proteinExistence type="predicted"/>
<evidence type="ECO:0000259" key="1">
    <source>
        <dbReference type="Pfam" id="PF21530"/>
    </source>
</evidence>
<evidence type="ECO:0000313" key="3">
    <source>
        <dbReference type="RefSeq" id="XP_025419975.1"/>
    </source>
</evidence>
<dbReference type="InterPro" id="IPR049163">
    <property type="entry name" value="Pif1-like_2B_dom"/>
</dbReference>
<dbReference type="PANTHER" id="PTHR10492">
    <property type="match status" value="1"/>
</dbReference>
<reference evidence="3" key="1">
    <citation type="submission" date="2025-08" db="UniProtKB">
        <authorList>
            <consortium name="RefSeq"/>
        </authorList>
    </citation>
    <scope>IDENTIFICATION</scope>
    <source>
        <tissue evidence="3">Whole body</tissue>
    </source>
</reference>
<feature type="domain" description="DNA helicase Pif1-like 2B" evidence="1">
    <location>
        <begin position="118"/>
        <end position="149"/>
    </location>
</feature>
<dbReference type="Proteomes" id="UP000694846">
    <property type="component" value="Unplaced"/>
</dbReference>
<evidence type="ECO:0000313" key="2">
    <source>
        <dbReference type="Proteomes" id="UP000694846"/>
    </source>
</evidence>
<dbReference type="PANTHER" id="PTHR10492:SF57">
    <property type="entry name" value="ATP-DEPENDENT DNA HELICASE"/>
    <property type="match status" value="1"/>
</dbReference>
<dbReference type="OrthoDB" id="6588973at2759"/>